<keyword evidence="4" id="KW-1185">Reference proteome</keyword>
<dbReference type="GO" id="GO:0005634">
    <property type="term" value="C:nucleus"/>
    <property type="evidence" value="ECO:0007669"/>
    <property type="project" value="TreeGrafter"/>
</dbReference>
<reference evidence="3 4" key="1">
    <citation type="journal article" date="2017" name="Curr. Biol.">
        <title>The Evolution of Venom by Co-option of Single-Copy Genes.</title>
        <authorList>
            <person name="Martinson E.O."/>
            <person name="Mrinalini"/>
            <person name="Kelkar Y.D."/>
            <person name="Chang C.H."/>
            <person name="Werren J.H."/>
        </authorList>
    </citation>
    <scope>NUCLEOTIDE SEQUENCE [LARGE SCALE GENOMIC DNA]</scope>
    <source>
        <strain evidence="3 4">Alberta</strain>
        <tissue evidence="3">Whole body</tissue>
    </source>
</reference>
<evidence type="ECO:0000313" key="4">
    <source>
        <dbReference type="Proteomes" id="UP000215335"/>
    </source>
</evidence>
<dbReference type="FunFam" id="1.10.10.1210:FF:000001">
    <property type="entry name" value="melanoma-associated antigen D1"/>
    <property type="match status" value="1"/>
</dbReference>
<dbReference type="PANTHER" id="PTHR11736:SF14">
    <property type="entry name" value="NSE3 HOMOLOG, SMC5-SMC6 COMPLEX COMPONENT"/>
    <property type="match status" value="1"/>
</dbReference>
<feature type="region of interest" description="Disordered" evidence="1">
    <location>
        <begin position="1"/>
        <end position="49"/>
    </location>
</feature>
<evidence type="ECO:0000313" key="3">
    <source>
        <dbReference type="EMBL" id="OXU16831.1"/>
    </source>
</evidence>
<feature type="compositionally biased region" description="Polar residues" evidence="1">
    <location>
        <begin position="35"/>
        <end position="45"/>
    </location>
</feature>
<evidence type="ECO:0000256" key="1">
    <source>
        <dbReference type="SAM" id="MobiDB-lite"/>
    </source>
</evidence>
<dbReference type="PROSITE" id="PS50838">
    <property type="entry name" value="MAGE"/>
    <property type="match status" value="1"/>
</dbReference>
<organism evidence="3 4">
    <name type="scientific">Trichomalopsis sarcophagae</name>
    <dbReference type="NCBI Taxonomy" id="543379"/>
    <lineage>
        <taxon>Eukaryota</taxon>
        <taxon>Metazoa</taxon>
        <taxon>Ecdysozoa</taxon>
        <taxon>Arthropoda</taxon>
        <taxon>Hexapoda</taxon>
        <taxon>Insecta</taxon>
        <taxon>Pterygota</taxon>
        <taxon>Neoptera</taxon>
        <taxon>Endopterygota</taxon>
        <taxon>Hymenoptera</taxon>
        <taxon>Apocrita</taxon>
        <taxon>Proctotrupomorpha</taxon>
        <taxon>Chalcidoidea</taxon>
        <taxon>Pteromalidae</taxon>
        <taxon>Pteromalinae</taxon>
        <taxon>Trichomalopsis</taxon>
    </lineage>
</organism>
<dbReference type="OrthoDB" id="205198at2759"/>
<dbReference type="InterPro" id="IPR037445">
    <property type="entry name" value="MAGE"/>
</dbReference>
<dbReference type="PANTHER" id="PTHR11736">
    <property type="entry name" value="MELANOMA-ASSOCIATED ANTIGEN MAGE ANTIGEN"/>
    <property type="match status" value="1"/>
</dbReference>
<dbReference type="InterPro" id="IPR041899">
    <property type="entry name" value="MAGE_WH2"/>
</dbReference>
<name>A0A232EEQ0_9HYME</name>
<dbReference type="AlphaFoldDB" id="A0A232EEQ0"/>
<dbReference type="STRING" id="543379.A0A232EEQ0"/>
<proteinExistence type="predicted"/>
<dbReference type="InterPro" id="IPR041898">
    <property type="entry name" value="MAGE_WH1"/>
</dbReference>
<dbReference type="Gene3D" id="1.10.10.1210">
    <property type="entry name" value="MAGE homology domain, winged helix WH2 motif"/>
    <property type="match status" value="1"/>
</dbReference>
<evidence type="ECO:0000259" key="2">
    <source>
        <dbReference type="PROSITE" id="PS50838"/>
    </source>
</evidence>
<dbReference type="InterPro" id="IPR002190">
    <property type="entry name" value="MHD_dom"/>
</dbReference>
<dbReference type="Proteomes" id="UP000215335">
    <property type="component" value="Unassembled WGS sequence"/>
</dbReference>
<accession>A0A232EEQ0</accession>
<sequence>MPRRRTTQKSLSQPTTSARGTQHGSEEDDEDVAPLTQSQRQNKTFSDAEHGQHVANAIRYILAADQFKTPINRSAVSKAIDCHGAGFRTVMNSTEKVLQEVFGYRMVNIKNNETSSGKFILVNKLQGSLPYMTFDKEVGDRYVLLFLVLSHIFMNGEICSEASLMKFLLKLGIIEEGNMLNELYGNVMDLVTKDFVKERYIAAEATENSKTQEKEFSWGERALEELSPRAVLEFVSKMYAGDREMSSWPQQHDRMQTLEQEHHHGGDLE</sequence>
<dbReference type="EMBL" id="NNAY01005247">
    <property type="protein sequence ID" value="OXU16831.1"/>
    <property type="molecule type" value="Genomic_DNA"/>
</dbReference>
<feature type="domain" description="MAGE" evidence="2">
    <location>
        <begin position="50"/>
        <end position="242"/>
    </location>
</feature>
<dbReference type="SMART" id="SM01373">
    <property type="entry name" value="MAGE"/>
    <property type="match status" value="1"/>
</dbReference>
<dbReference type="Pfam" id="PF01454">
    <property type="entry name" value="MAGE"/>
    <property type="match status" value="1"/>
</dbReference>
<comment type="caution">
    <text evidence="3">The sequence shown here is derived from an EMBL/GenBank/DDBJ whole genome shotgun (WGS) entry which is preliminary data.</text>
</comment>
<feature type="compositionally biased region" description="Polar residues" evidence="1">
    <location>
        <begin position="8"/>
        <end position="23"/>
    </location>
</feature>
<gene>
    <name evidence="3" type="ORF">TSAR_004217</name>
</gene>
<protein>
    <recommendedName>
        <fullName evidence="2">MAGE domain-containing protein</fullName>
    </recommendedName>
</protein>
<feature type="region of interest" description="Disordered" evidence="1">
    <location>
        <begin position="245"/>
        <end position="269"/>
    </location>
</feature>
<dbReference type="Gene3D" id="1.10.10.1200">
    <property type="entry name" value="MAGE homology domain, winged helix WH1 motif"/>
    <property type="match status" value="1"/>
</dbReference>